<dbReference type="InParanoid" id="A0A2K1IGS0"/>
<organism evidence="1">
    <name type="scientific">Physcomitrium patens</name>
    <name type="common">Spreading-leaved earth moss</name>
    <name type="synonym">Physcomitrella patens</name>
    <dbReference type="NCBI Taxonomy" id="3218"/>
    <lineage>
        <taxon>Eukaryota</taxon>
        <taxon>Viridiplantae</taxon>
        <taxon>Streptophyta</taxon>
        <taxon>Embryophyta</taxon>
        <taxon>Bryophyta</taxon>
        <taxon>Bryophytina</taxon>
        <taxon>Bryopsida</taxon>
        <taxon>Funariidae</taxon>
        <taxon>Funariales</taxon>
        <taxon>Funariaceae</taxon>
        <taxon>Physcomitrium</taxon>
    </lineage>
</organism>
<dbReference type="EnsemblPlants" id="Pp3c24_14180V3.1">
    <property type="protein sequence ID" value="PAC:32910443.CDS.1"/>
    <property type="gene ID" value="Pp3c24_14180"/>
</dbReference>
<reference evidence="1 3" key="1">
    <citation type="journal article" date="2008" name="Science">
        <title>The Physcomitrella genome reveals evolutionary insights into the conquest of land by plants.</title>
        <authorList>
            <person name="Rensing S."/>
            <person name="Lang D."/>
            <person name="Zimmer A."/>
            <person name="Terry A."/>
            <person name="Salamov A."/>
            <person name="Shapiro H."/>
            <person name="Nishiyama T."/>
            <person name="Perroud P.-F."/>
            <person name="Lindquist E."/>
            <person name="Kamisugi Y."/>
            <person name="Tanahashi T."/>
            <person name="Sakakibara K."/>
            <person name="Fujita T."/>
            <person name="Oishi K."/>
            <person name="Shin-I T."/>
            <person name="Kuroki Y."/>
            <person name="Toyoda A."/>
            <person name="Suzuki Y."/>
            <person name="Hashimoto A."/>
            <person name="Yamaguchi K."/>
            <person name="Sugano A."/>
            <person name="Kohara Y."/>
            <person name="Fujiyama A."/>
            <person name="Anterola A."/>
            <person name="Aoki S."/>
            <person name="Ashton N."/>
            <person name="Barbazuk W.B."/>
            <person name="Barker E."/>
            <person name="Bennetzen J."/>
            <person name="Bezanilla M."/>
            <person name="Blankenship R."/>
            <person name="Cho S.H."/>
            <person name="Dutcher S."/>
            <person name="Estelle M."/>
            <person name="Fawcett J.A."/>
            <person name="Gundlach H."/>
            <person name="Hanada K."/>
            <person name="Heyl A."/>
            <person name="Hicks K.A."/>
            <person name="Hugh J."/>
            <person name="Lohr M."/>
            <person name="Mayer K."/>
            <person name="Melkozernov A."/>
            <person name="Murata T."/>
            <person name="Nelson D."/>
            <person name="Pils B."/>
            <person name="Prigge M."/>
            <person name="Reiss B."/>
            <person name="Renner T."/>
            <person name="Rombauts S."/>
            <person name="Rushton P."/>
            <person name="Sanderfoot A."/>
            <person name="Schween G."/>
            <person name="Shiu S.-H."/>
            <person name="Stueber K."/>
            <person name="Theodoulou F.L."/>
            <person name="Tu H."/>
            <person name="Van de Peer Y."/>
            <person name="Verrier P.J."/>
            <person name="Waters E."/>
            <person name="Wood A."/>
            <person name="Yang L."/>
            <person name="Cove D."/>
            <person name="Cuming A."/>
            <person name="Hasebe M."/>
            <person name="Lucas S."/>
            <person name="Mishler D.B."/>
            <person name="Reski R."/>
            <person name="Grigoriev I."/>
            <person name="Quatrano R.S."/>
            <person name="Boore J.L."/>
        </authorList>
    </citation>
    <scope>NUCLEOTIDE SEQUENCE [LARGE SCALE GENOMIC DNA]</scope>
    <source>
        <strain evidence="2 3">cv. Gransden 2004</strain>
    </source>
</reference>
<reference evidence="1 3" key="2">
    <citation type="journal article" date="2018" name="Plant J.">
        <title>The Physcomitrella patens chromosome-scale assembly reveals moss genome structure and evolution.</title>
        <authorList>
            <person name="Lang D."/>
            <person name="Ullrich K.K."/>
            <person name="Murat F."/>
            <person name="Fuchs J."/>
            <person name="Jenkins J."/>
            <person name="Haas F.B."/>
            <person name="Piednoel M."/>
            <person name="Gundlach H."/>
            <person name="Van Bel M."/>
            <person name="Meyberg R."/>
            <person name="Vives C."/>
            <person name="Morata J."/>
            <person name="Symeonidi A."/>
            <person name="Hiss M."/>
            <person name="Muchero W."/>
            <person name="Kamisugi Y."/>
            <person name="Saleh O."/>
            <person name="Blanc G."/>
            <person name="Decker E.L."/>
            <person name="van Gessel N."/>
            <person name="Grimwood J."/>
            <person name="Hayes R.D."/>
            <person name="Graham S.W."/>
            <person name="Gunter L.E."/>
            <person name="McDaniel S.F."/>
            <person name="Hoernstein S.N.W."/>
            <person name="Larsson A."/>
            <person name="Li F.W."/>
            <person name="Perroud P.F."/>
            <person name="Phillips J."/>
            <person name="Ranjan P."/>
            <person name="Rokshar D.S."/>
            <person name="Rothfels C.J."/>
            <person name="Schneider L."/>
            <person name="Shu S."/>
            <person name="Stevenson D.W."/>
            <person name="Thummler F."/>
            <person name="Tillich M."/>
            <person name="Villarreal Aguilar J.C."/>
            <person name="Widiez T."/>
            <person name="Wong G.K."/>
            <person name="Wymore A."/>
            <person name="Zhang Y."/>
            <person name="Zimmer A.D."/>
            <person name="Quatrano R.S."/>
            <person name="Mayer K.F.X."/>
            <person name="Goodstein D."/>
            <person name="Casacuberta J.M."/>
            <person name="Vandepoele K."/>
            <person name="Reski R."/>
            <person name="Cuming A.C."/>
            <person name="Tuskan G.A."/>
            <person name="Maumus F."/>
            <person name="Salse J."/>
            <person name="Schmutz J."/>
            <person name="Rensing S.A."/>
        </authorList>
    </citation>
    <scope>NUCLEOTIDE SEQUENCE [LARGE SCALE GENOMIC DNA]</scope>
    <source>
        <strain evidence="2 3">cv. Gransden 2004</strain>
    </source>
</reference>
<evidence type="ECO:0000313" key="2">
    <source>
        <dbReference type="EnsemblPlants" id="PAC:32910443.CDS.1"/>
    </source>
</evidence>
<dbReference type="Gramene" id="Pp3c24_14180V3.1">
    <property type="protein sequence ID" value="PAC:32910443.CDS.1"/>
    <property type="gene ID" value="Pp3c24_14180"/>
</dbReference>
<evidence type="ECO:0000313" key="1">
    <source>
        <dbReference type="EMBL" id="PNR28473.1"/>
    </source>
</evidence>
<dbReference type="AlphaFoldDB" id="A0A2K1IGS0"/>
<keyword evidence="3" id="KW-1185">Reference proteome</keyword>
<dbReference type="Proteomes" id="UP000006727">
    <property type="component" value="Chromosome 24"/>
</dbReference>
<dbReference type="EMBL" id="ABEU02000024">
    <property type="protein sequence ID" value="PNR28473.1"/>
    <property type="molecule type" value="Genomic_DNA"/>
</dbReference>
<protein>
    <submittedName>
        <fullName evidence="1 2">Uncharacterized protein</fullName>
    </submittedName>
</protein>
<accession>A0A2K1IGS0</accession>
<proteinExistence type="predicted"/>
<sequence length="61" mass="7006">MFFLYEVSFGTFPHANLCAPITRFTRFSFLRAPSTIATTFGLSITGKHPHIFDINHVFREV</sequence>
<dbReference type="PaxDb" id="3218-PP1S403_9V6.1"/>
<name>A0A2K1IGS0_PHYPA</name>
<gene>
    <name evidence="1" type="ORF">PHYPA_029065</name>
</gene>
<reference evidence="2" key="3">
    <citation type="submission" date="2020-12" db="UniProtKB">
        <authorList>
            <consortium name="EnsemblPlants"/>
        </authorList>
    </citation>
    <scope>IDENTIFICATION</scope>
</reference>
<evidence type="ECO:0000313" key="3">
    <source>
        <dbReference type="Proteomes" id="UP000006727"/>
    </source>
</evidence>